<sequence>MKLFRSVLRTALPFALPVMLAACAPPPPAGQEKLEVAEAMVQAWNDQDWERVYALFAEDGVLHSVMLEPIVGRAAIRERLGQLAPGIEAIELQIRNQGVVGDAVVLERTDDFVYNGKHSRVPVVGVLEIENGLVTEWREYYDHASLVEALTPEPPTAEEREARDTAEILRLTVKLQEDWNGGDMAGYLAAYREGTDTSLLFGGQALRSWQEIHDLFTSSWTTEEAMGDFATGTVAVRFAGPDVAIASGDFQHVFPDQTIDGGFSHVWHRGPDGWKIVHEHTSRKH</sequence>
<feature type="domain" description="SnoaL-like" evidence="3">
    <location>
        <begin position="38"/>
        <end position="137"/>
    </location>
</feature>
<accession>A0AAW9RJV2</accession>
<keyword evidence="1" id="KW-0732">Signal</keyword>
<gene>
    <name evidence="4" type="ORF">V3330_09665</name>
</gene>
<comment type="caution">
    <text evidence="4">The sequence shown here is derived from an EMBL/GenBank/DDBJ whole genome shotgun (WGS) entry which is preliminary data.</text>
</comment>
<dbReference type="RefSeq" id="WP_354695211.1">
    <property type="nucleotide sequence ID" value="NZ_JAZHOG010000005.1"/>
</dbReference>
<dbReference type="SUPFAM" id="SSF54427">
    <property type="entry name" value="NTF2-like"/>
    <property type="match status" value="2"/>
</dbReference>
<evidence type="ECO:0000313" key="5">
    <source>
        <dbReference type="Proteomes" id="UP001359886"/>
    </source>
</evidence>
<organism evidence="4 5">
    <name type="scientific">Elongatibacter sediminis</name>
    <dbReference type="NCBI Taxonomy" id="3119006"/>
    <lineage>
        <taxon>Bacteria</taxon>
        <taxon>Pseudomonadati</taxon>
        <taxon>Pseudomonadota</taxon>
        <taxon>Gammaproteobacteria</taxon>
        <taxon>Chromatiales</taxon>
        <taxon>Wenzhouxiangellaceae</taxon>
        <taxon>Elongatibacter</taxon>
    </lineage>
</organism>
<protein>
    <submittedName>
        <fullName evidence="4">Nuclear transport factor 2 family protein</fullName>
    </submittedName>
</protein>
<dbReference type="EMBL" id="JAZHOG010000005">
    <property type="protein sequence ID" value="MEJ8567891.1"/>
    <property type="molecule type" value="Genomic_DNA"/>
</dbReference>
<dbReference type="Gene3D" id="3.10.450.50">
    <property type="match status" value="2"/>
</dbReference>
<keyword evidence="5" id="KW-1185">Reference proteome</keyword>
<evidence type="ECO:0000313" key="4">
    <source>
        <dbReference type="EMBL" id="MEJ8567891.1"/>
    </source>
</evidence>
<dbReference type="Proteomes" id="UP001359886">
    <property type="component" value="Unassembled WGS sequence"/>
</dbReference>
<dbReference type="InterPro" id="IPR032710">
    <property type="entry name" value="NTF2-like_dom_sf"/>
</dbReference>
<dbReference type="PROSITE" id="PS51257">
    <property type="entry name" value="PROKAR_LIPOPROTEIN"/>
    <property type="match status" value="1"/>
</dbReference>
<feature type="signal peptide" evidence="1">
    <location>
        <begin position="1"/>
        <end position="24"/>
    </location>
</feature>
<evidence type="ECO:0000256" key="1">
    <source>
        <dbReference type="SAM" id="SignalP"/>
    </source>
</evidence>
<dbReference type="AlphaFoldDB" id="A0AAW9RJV2"/>
<dbReference type="InterPro" id="IPR037401">
    <property type="entry name" value="SnoaL-like"/>
</dbReference>
<evidence type="ECO:0000259" key="2">
    <source>
        <dbReference type="Pfam" id="PF08332"/>
    </source>
</evidence>
<reference evidence="4 5" key="1">
    <citation type="submission" date="2024-02" db="EMBL/GenBank/DDBJ databases">
        <title>A novel Wenzhouxiangellaceae bacterium, isolated from coastal sediments.</title>
        <authorList>
            <person name="Du Z.-J."/>
            <person name="Ye Y.-Q."/>
            <person name="Zhang X.-Y."/>
        </authorList>
    </citation>
    <scope>NUCLEOTIDE SEQUENCE [LARGE SCALE GENOMIC DNA]</scope>
    <source>
        <strain evidence="4 5">CH-27</strain>
    </source>
</reference>
<proteinExistence type="predicted"/>
<dbReference type="InterPro" id="IPR013543">
    <property type="entry name" value="Ca/CaM-dep_prot_kinase-assoc"/>
</dbReference>
<dbReference type="Pfam" id="PF08332">
    <property type="entry name" value="CaMKII_AD"/>
    <property type="match status" value="1"/>
</dbReference>
<dbReference type="GO" id="GO:0005516">
    <property type="term" value="F:calmodulin binding"/>
    <property type="evidence" value="ECO:0007669"/>
    <property type="project" value="InterPro"/>
</dbReference>
<dbReference type="GO" id="GO:0004683">
    <property type="term" value="F:calcium/calmodulin-dependent protein kinase activity"/>
    <property type="evidence" value="ECO:0007669"/>
    <property type="project" value="InterPro"/>
</dbReference>
<dbReference type="Pfam" id="PF12680">
    <property type="entry name" value="SnoaL_2"/>
    <property type="match status" value="1"/>
</dbReference>
<feature type="domain" description="Calcium/calmodulin-dependent protein kinase II association-domain" evidence="2">
    <location>
        <begin position="166"/>
        <end position="283"/>
    </location>
</feature>
<feature type="chain" id="PRO_5043353708" evidence="1">
    <location>
        <begin position="25"/>
        <end position="285"/>
    </location>
</feature>
<evidence type="ECO:0000259" key="3">
    <source>
        <dbReference type="Pfam" id="PF12680"/>
    </source>
</evidence>
<name>A0AAW9RJV2_9GAMM</name>